<keyword evidence="2" id="KW-1185">Reference proteome</keyword>
<accession>A0A194V1K4</accession>
<reference evidence="2" key="1">
    <citation type="submission" date="2014-12" db="EMBL/GenBank/DDBJ databases">
        <title>Genome Sequence of Valsa Canker Pathogens Uncovers a Specific Adaption of Colonization on Woody Bark.</title>
        <authorList>
            <person name="Yin Z."/>
            <person name="Liu H."/>
            <person name="Gao X."/>
            <person name="Li Z."/>
            <person name="Song N."/>
            <person name="Ke X."/>
            <person name="Dai Q."/>
            <person name="Wu Y."/>
            <person name="Sun Y."/>
            <person name="Xu J.-R."/>
            <person name="Kang Z.K."/>
            <person name="Wang L."/>
            <person name="Huang L."/>
        </authorList>
    </citation>
    <scope>NUCLEOTIDE SEQUENCE [LARGE SCALE GENOMIC DNA]</scope>
    <source>
        <strain evidence="2">SXYL134</strain>
    </source>
</reference>
<dbReference type="EMBL" id="KN714704">
    <property type="protein sequence ID" value="KUI57783.1"/>
    <property type="molecule type" value="Genomic_DNA"/>
</dbReference>
<dbReference type="AlphaFoldDB" id="A0A194V1K4"/>
<evidence type="ECO:0000313" key="2">
    <source>
        <dbReference type="Proteomes" id="UP000078576"/>
    </source>
</evidence>
<name>A0A194V1K4_CYTMA</name>
<organism evidence="1 2">
    <name type="scientific">Cytospora mali</name>
    <name type="common">Apple Valsa canker fungus</name>
    <name type="synonym">Valsa mali</name>
    <dbReference type="NCBI Taxonomy" id="578113"/>
    <lineage>
        <taxon>Eukaryota</taxon>
        <taxon>Fungi</taxon>
        <taxon>Dikarya</taxon>
        <taxon>Ascomycota</taxon>
        <taxon>Pezizomycotina</taxon>
        <taxon>Sordariomycetes</taxon>
        <taxon>Sordariomycetidae</taxon>
        <taxon>Diaporthales</taxon>
        <taxon>Cytosporaceae</taxon>
        <taxon>Cytospora</taxon>
    </lineage>
</organism>
<protein>
    <submittedName>
        <fullName evidence="1">Uncharacterized protein</fullName>
    </submittedName>
</protein>
<sequence>MALRVYVVEVKVTDAFYGCISFAMLERRRSYFRERGHATLVEDAEGHMPKRAATIARENILVLINILPGGVTQI</sequence>
<dbReference type="Proteomes" id="UP000078576">
    <property type="component" value="Unassembled WGS sequence"/>
</dbReference>
<gene>
    <name evidence="1" type="ORF">VP1G_10980</name>
</gene>
<proteinExistence type="predicted"/>
<evidence type="ECO:0000313" key="1">
    <source>
        <dbReference type="EMBL" id="KUI57783.1"/>
    </source>
</evidence>